<proteinExistence type="predicted"/>
<keyword evidence="1" id="KW-1185">Reference proteome</keyword>
<dbReference type="WBParaSite" id="TMUE_3000013915.1">
    <property type="protein sequence ID" value="TMUE_3000013915.1"/>
    <property type="gene ID" value="WBGene00302066"/>
</dbReference>
<protein>
    <submittedName>
        <fullName evidence="2">Uncharacterized protein</fullName>
    </submittedName>
</protein>
<reference evidence="2" key="1">
    <citation type="submission" date="2019-12" db="UniProtKB">
        <authorList>
            <consortium name="WormBaseParasite"/>
        </authorList>
    </citation>
    <scope>IDENTIFICATION</scope>
</reference>
<evidence type="ECO:0000313" key="1">
    <source>
        <dbReference type="Proteomes" id="UP000046395"/>
    </source>
</evidence>
<evidence type="ECO:0000313" key="2">
    <source>
        <dbReference type="WBParaSite" id="TMUE_3000013915.1"/>
    </source>
</evidence>
<sequence length="76" mass="8465">MAVSGKEEKVTQGYLGNANGRREIGGGICIEPWSRSNVRKSLRLARELPLFALGQNVVYELQYQQYPLHLACSLVS</sequence>
<dbReference type="Proteomes" id="UP000046395">
    <property type="component" value="Unassembled WGS sequence"/>
</dbReference>
<accession>A0A5S6R346</accession>
<dbReference type="AlphaFoldDB" id="A0A5S6R346"/>
<name>A0A5S6R346_TRIMR</name>
<organism evidence="1 2">
    <name type="scientific">Trichuris muris</name>
    <name type="common">Mouse whipworm</name>
    <dbReference type="NCBI Taxonomy" id="70415"/>
    <lineage>
        <taxon>Eukaryota</taxon>
        <taxon>Metazoa</taxon>
        <taxon>Ecdysozoa</taxon>
        <taxon>Nematoda</taxon>
        <taxon>Enoplea</taxon>
        <taxon>Dorylaimia</taxon>
        <taxon>Trichinellida</taxon>
        <taxon>Trichuridae</taxon>
        <taxon>Trichuris</taxon>
    </lineage>
</organism>